<feature type="compositionally biased region" description="Polar residues" evidence="1">
    <location>
        <begin position="135"/>
        <end position="154"/>
    </location>
</feature>
<evidence type="ECO:0000313" key="3">
    <source>
        <dbReference type="Proteomes" id="UP000663832"/>
    </source>
</evidence>
<name>A0A814NLK4_9BILA</name>
<dbReference type="AlphaFoldDB" id="A0A814NLK4"/>
<organism evidence="2 3">
    <name type="scientific">Adineta steineri</name>
    <dbReference type="NCBI Taxonomy" id="433720"/>
    <lineage>
        <taxon>Eukaryota</taxon>
        <taxon>Metazoa</taxon>
        <taxon>Spiralia</taxon>
        <taxon>Gnathifera</taxon>
        <taxon>Rotifera</taxon>
        <taxon>Eurotatoria</taxon>
        <taxon>Bdelloidea</taxon>
        <taxon>Adinetida</taxon>
        <taxon>Adinetidae</taxon>
        <taxon>Adineta</taxon>
    </lineage>
</organism>
<keyword evidence="3" id="KW-1185">Reference proteome</keyword>
<sequence length="154" mass="17311">MKCCDNQSKKYAPPLTDSSQITNISTNTASKEDTTVSFRDIDFQIAGRDFLLQKSSNPKSTMRTTSCNSYILAEGSLQLDPQSQDYEQKTHDPMNQQQHLSKTFMFPSPASPAINDLQEMIPIKHTPKMIRFDLNSDSPNENKSPTPIFKTSTS</sequence>
<comment type="caution">
    <text evidence="2">The sequence shown here is derived from an EMBL/GenBank/DDBJ whole genome shotgun (WGS) entry which is preliminary data.</text>
</comment>
<dbReference type="EMBL" id="CAJNOM010000124">
    <property type="protein sequence ID" value="CAF1094631.1"/>
    <property type="molecule type" value="Genomic_DNA"/>
</dbReference>
<gene>
    <name evidence="2" type="ORF">QVE165_LOCUS19955</name>
</gene>
<accession>A0A814NLK4</accession>
<reference evidence="2" key="1">
    <citation type="submission" date="2021-02" db="EMBL/GenBank/DDBJ databases">
        <authorList>
            <person name="Nowell W R."/>
        </authorList>
    </citation>
    <scope>NUCLEOTIDE SEQUENCE</scope>
</reference>
<dbReference type="Proteomes" id="UP000663832">
    <property type="component" value="Unassembled WGS sequence"/>
</dbReference>
<proteinExistence type="predicted"/>
<evidence type="ECO:0000313" key="2">
    <source>
        <dbReference type="EMBL" id="CAF1094631.1"/>
    </source>
</evidence>
<feature type="region of interest" description="Disordered" evidence="1">
    <location>
        <begin position="132"/>
        <end position="154"/>
    </location>
</feature>
<dbReference type="OrthoDB" id="10054700at2759"/>
<evidence type="ECO:0000256" key="1">
    <source>
        <dbReference type="SAM" id="MobiDB-lite"/>
    </source>
</evidence>
<protein>
    <submittedName>
        <fullName evidence="2">Uncharacterized protein</fullName>
    </submittedName>
</protein>